<dbReference type="Proteomes" id="UP000712281">
    <property type="component" value="Unassembled WGS sequence"/>
</dbReference>
<comment type="caution">
    <text evidence="1">The sequence shown here is derived from an EMBL/GenBank/DDBJ whole genome shotgun (WGS) entry which is preliminary data.</text>
</comment>
<protein>
    <submittedName>
        <fullName evidence="1">Uncharacterized protein</fullName>
    </submittedName>
</protein>
<gene>
    <name evidence="1" type="ORF">F2Q68_00039302</name>
</gene>
<organism evidence="1 2">
    <name type="scientific">Brassica cretica</name>
    <name type="common">Mustard</name>
    <dbReference type="NCBI Taxonomy" id="69181"/>
    <lineage>
        <taxon>Eukaryota</taxon>
        <taxon>Viridiplantae</taxon>
        <taxon>Streptophyta</taxon>
        <taxon>Embryophyta</taxon>
        <taxon>Tracheophyta</taxon>
        <taxon>Spermatophyta</taxon>
        <taxon>Magnoliopsida</taxon>
        <taxon>eudicotyledons</taxon>
        <taxon>Gunneridae</taxon>
        <taxon>Pentapetalae</taxon>
        <taxon>rosids</taxon>
        <taxon>malvids</taxon>
        <taxon>Brassicales</taxon>
        <taxon>Brassicaceae</taxon>
        <taxon>Brassiceae</taxon>
        <taxon>Brassica</taxon>
    </lineage>
</organism>
<accession>A0A8S9MUD1</accession>
<dbReference type="EMBL" id="QGKW02000007">
    <property type="protein sequence ID" value="KAF2620663.1"/>
    <property type="molecule type" value="Genomic_DNA"/>
</dbReference>
<dbReference type="AlphaFoldDB" id="A0A8S9MUD1"/>
<name>A0A8S9MUD1_BRACR</name>
<evidence type="ECO:0000313" key="2">
    <source>
        <dbReference type="Proteomes" id="UP000712281"/>
    </source>
</evidence>
<evidence type="ECO:0000313" key="1">
    <source>
        <dbReference type="EMBL" id="KAF2620663.1"/>
    </source>
</evidence>
<sequence length="49" mass="5496">MINRKNKELGVRIEQITMEAEAWQQSAKCSENMIAALNQSGASSRSTKR</sequence>
<reference evidence="1" key="1">
    <citation type="submission" date="2019-12" db="EMBL/GenBank/DDBJ databases">
        <title>Genome sequencing and annotation of Brassica cretica.</title>
        <authorList>
            <person name="Studholme D.J."/>
            <person name="Sarris P.F."/>
        </authorList>
    </citation>
    <scope>NUCLEOTIDE SEQUENCE</scope>
    <source>
        <strain evidence="1">PFS-001/15</strain>
        <tissue evidence="1">Leaf</tissue>
    </source>
</reference>
<proteinExistence type="predicted"/>